<evidence type="ECO:0000313" key="2">
    <source>
        <dbReference type="Proteomes" id="UP001197247"/>
    </source>
</evidence>
<dbReference type="EMBL" id="JAHBAY010000005">
    <property type="protein sequence ID" value="MBT0770281.1"/>
    <property type="molecule type" value="Genomic_DNA"/>
</dbReference>
<name>A0ABS5TGQ3_9ACTN</name>
<organism evidence="1 2">
    <name type="scientific">Kineosporia corallincola</name>
    <dbReference type="NCBI Taxonomy" id="2835133"/>
    <lineage>
        <taxon>Bacteria</taxon>
        <taxon>Bacillati</taxon>
        <taxon>Actinomycetota</taxon>
        <taxon>Actinomycetes</taxon>
        <taxon>Kineosporiales</taxon>
        <taxon>Kineosporiaceae</taxon>
        <taxon>Kineosporia</taxon>
    </lineage>
</organism>
<reference evidence="1 2" key="1">
    <citation type="submission" date="2021-05" db="EMBL/GenBank/DDBJ databases">
        <title>Kineosporia and Streptomyces sp. nov. two new marine actinobacteria isolated from Coral.</title>
        <authorList>
            <person name="Buangrab K."/>
            <person name="Sutthacheep M."/>
            <person name="Yeemin T."/>
            <person name="Harunari E."/>
            <person name="Igarashi Y."/>
            <person name="Kanchanasin P."/>
            <person name="Tanasupawat S."/>
            <person name="Phongsopitanun W."/>
        </authorList>
    </citation>
    <scope>NUCLEOTIDE SEQUENCE [LARGE SCALE GENOMIC DNA]</scope>
    <source>
        <strain evidence="1 2">J2-2</strain>
    </source>
</reference>
<sequence length="131" mass="14320">MREIEHPEGGRWLRSSVVDDEAVDHERQIGAVVVTGDVVRVRVAQRVDFDLLASPVVTRPWPPRITVGEMFEMNAAQARELAEQLWDAAVVADEVDGRRPPGAAIRTSVASIVRDGMQPGSPVAAAHPEHE</sequence>
<dbReference type="RefSeq" id="WP_214156568.1">
    <property type="nucleotide sequence ID" value="NZ_JAHBAY010000005.1"/>
</dbReference>
<evidence type="ECO:0000313" key="1">
    <source>
        <dbReference type="EMBL" id="MBT0770281.1"/>
    </source>
</evidence>
<proteinExistence type="predicted"/>
<gene>
    <name evidence="1" type="ORF">KIH74_15170</name>
</gene>
<protein>
    <submittedName>
        <fullName evidence="1">Uncharacterized protein</fullName>
    </submittedName>
</protein>
<keyword evidence="2" id="KW-1185">Reference proteome</keyword>
<comment type="caution">
    <text evidence="1">The sequence shown here is derived from an EMBL/GenBank/DDBJ whole genome shotgun (WGS) entry which is preliminary data.</text>
</comment>
<dbReference type="Proteomes" id="UP001197247">
    <property type="component" value="Unassembled WGS sequence"/>
</dbReference>
<accession>A0ABS5TGQ3</accession>